<keyword evidence="1" id="KW-0732">Signal</keyword>
<feature type="signal peptide" evidence="1">
    <location>
        <begin position="1"/>
        <end position="16"/>
    </location>
</feature>
<evidence type="ECO:0000313" key="3">
    <source>
        <dbReference type="RefSeq" id="XP_037898107.1"/>
    </source>
</evidence>
<name>A0A9C5ZNB1_9MUSC</name>
<evidence type="ECO:0000256" key="1">
    <source>
        <dbReference type="SAM" id="SignalP"/>
    </source>
</evidence>
<dbReference type="AlphaFoldDB" id="A0A9C5ZNB1"/>
<feature type="chain" id="PRO_5039093498" evidence="1">
    <location>
        <begin position="17"/>
        <end position="176"/>
    </location>
</feature>
<dbReference type="KEGG" id="gfs:119642876"/>
<protein>
    <submittedName>
        <fullName evidence="3">Uncharacterized protein LOC119642876</fullName>
    </submittedName>
</protein>
<dbReference type="InterPro" id="IPR006601">
    <property type="entry name" value="Uncharacterised_DM11_DROME"/>
</dbReference>
<accession>A0A9C5ZNB1</accession>
<organism evidence="2 3">
    <name type="scientific">Glossina fuscipes</name>
    <dbReference type="NCBI Taxonomy" id="7396"/>
    <lineage>
        <taxon>Eukaryota</taxon>
        <taxon>Metazoa</taxon>
        <taxon>Ecdysozoa</taxon>
        <taxon>Arthropoda</taxon>
        <taxon>Hexapoda</taxon>
        <taxon>Insecta</taxon>
        <taxon>Pterygota</taxon>
        <taxon>Neoptera</taxon>
        <taxon>Endopterygota</taxon>
        <taxon>Diptera</taxon>
        <taxon>Brachycera</taxon>
        <taxon>Muscomorpha</taxon>
        <taxon>Hippoboscoidea</taxon>
        <taxon>Glossinidae</taxon>
        <taxon>Glossina</taxon>
    </lineage>
</organism>
<dbReference type="RefSeq" id="XP_037898107.1">
    <property type="nucleotide sequence ID" value="XM_038042179.1"/>
</dbReference>
<sequence>MNFLNGLVIIIVLTLGFELQAATYRFVPEYPEIFVDCTDKPGTVGMDHFIDPSEWSVYYDDEGIHFGGTGTVNWDVKKTDRMMMDAELQKFFRGGWTQTPFSVRVLDFCKEMKNNRSYVYEVKYRHNPFTVKVDVEALVNMEGRYKFVTFFRAYDEENRLRPEVVCVEVPGDIIKV</sequence>
<reference evidence="3" key="1">
    <citation type="submission" date="2025-08" db="UniProtKB">
        <authorList>
            <consortium name="RefSeq"/>
        </authorList>
    </citation>
    <scope>IDENTIFICATION</scope>
    <source>
        <tissue evidence="3">Whole body pupa</tissue>
    </source>
</reference>
<dbReference type="Proteomes" id="UP000092443">
    <property type="component" value="Unplaced"/>
</dbReference>
<gene>
    <name evidence="3" type="primary">LOC119642876</name>
</gene>
<dbReference type="GeneID" id="119642876"/>
<keyword evidence="2" id="KW-1185">Reference proteome</keyword>
<evidence type="ECO:0000313" key="2">
    <source>
        <dbReference type="Proteomes" id="UP000092443"/>
    </source>
</evidence>
<proteinExistence type="predicted"/>
<dbReference type="SMART" id="SM00675">
    <property type="entry name" value="DM11"/>
    <property type="match status" value="1"/>
</dbReference>